<protein>
    <submittedName>
        <fullName evidence="1">Uncharacterized protein</fullName>
    </submittedName>
</protein>
<proteinExistence type="predicted"/>
<name>A0ABT8F3J5_9BACT</name>
<dbReference type="EMBL" id="JAUHJS010000002">
    <property type="protein sequence ID" value="MDN4165028.1"/>
    <property type="molecule type" value="Genomic_DNA"/>
</dbReference>
<comment type="caution">
    <text evidence="1">The sequence shown here is derived from an EMBL/GenBank/DDBJ whole genome shotgun (WGS) entry which is preliminary data.</text>
</comment>
<gene>
    <name evidence="1" type="ORF">QWY31_05910</name>
</gene>
<accession>A0ABT8F3J5</accession>
<evidence type="ECO:0000313" key="2">
    <source>
        <dbReference type="Proteomes" id="UP001168552"/>
    </source>
</evidence>
<evidence type="ECO:0000313" key="1">
    <source>
        <dbReference type="EMBL" id="MDN4165028.1"/>
    </source>
</evidence>
<organism evidence="1 2">
    <name type="scientific">Shiella aurantiaca</name>
    <dbReference type="NCBI Taxonomy" id="3058365"/>
    <lineage>
        <taxon>Bacteria</taxon>
        <taxon>Pseudomonadati</taxon>
        <taxon>Bacteroidota</taxon>
        <taxon>Cytophagia</taxon>
        <taxon>Cytophagales</taxon>
        <taxon>Shiellaceae</taxon>
        <taxon>Shiella</taxon>
    </lineage>
</organism>
<keyword evidence="2" id="KW-1185">Reference proteome</keyword>
<sequence>MIVVVLSLSCSKKADYDFIITNGTDYTINSFVIGSGNDRIDVTIMPNDTSEIVTYEFDGTFFNFTEPLLTLAVKQYFDSIKQYDYNKGGGTSIPDLKEDSENKVTIKLDKESSVSNILFELEIN</sequence>
<dbReference type="Proteomes" id="UP001168552">
    <property type="component" value="Unassembled WGS sequence"/>
</dbReference>
<reference evidence="1" key="1">
    <citation type="submission" date="2023-06" db="EMBL/GenBank/DDBJ databases">
        <title>Cytophagales bacterium Strain LB-30, isolated from soil.</title>
        <authorList>
            <person name="Liu B."/>
        </authorList>
    </citation>
    <scope>NUCLEOTIDE SEQUENCE</scope>
    <source>
        <strain evidence="1">LB-30</strain>
    </source>
</reference>